<keyword evidence="9" id="KW-1185">Reference proteome</keyword>
<sequence>MSKALDRAYRAATAWIDGLDERPTAARATLDDLAAIFGGPLPELGTRSEEVVEWLTRHAGDGMLGSAGGRFFAWVIGGGVESALAADWLVSTWDQNAALYACSPAASVIEDVAGAWIKELLDLPGESSFAFTTGCQLAHTTCLAAARHALLKRAEWDVEQDGLFGAPRLTILASEERHGSIDRAARFLGFGRRAIQPLATDDSGRIAPTALEQAISRSTGPAILVLNAADLNIGACDRFAELIPMAHSAGLWVHIDGAFGLFARASRAHRHRLSGVELADSWATDGHKWLNVPFDCGIAIVRDRAAHRATMTTSAAYIAAQSDARDQIDWNPEWSRRARGVPVYAALKELGREGVEALIDRCCAHCEALVDGLGALAGVEVLSPASLNQGLVRFNRIGDTPEENDAFTDEIIEKINAIGEAFFSGTTWRGRRAMRVSVVNWRTSESDVDRAVATARAALAQSHAGSSLHIDG</sequence>
<keyword evidence="4 6" id="KW-0663">Pyridoxal phosphate</keyword>
<dbReference type="InterPro" id="IPR002129">
    <property type="entry name" value="PyrdxlP-dep_de-COase"/>
</dbReference>
<dbReference type="KEGG" id="mtw:CQW49_14200"/>
<gene>
    <name evidence="8" type="ORF">CQW49_14200</name>
</gene>
<proteinExistence type="inferred from homology"/>
<feature type="modified residue" description="N6-(pyridoxal phosphate)lysine" evidence="6">
    <location>
        <position position="288"/>
    </location>
</feature>
<dbReference type="STRING" id="595536.GCA_000178815_02330"/>
<name>A0A2D2D1M7_METT3</name>
<evidence type="ECO:0000256" key="4">
    <source>
        <dbReference type="ARBA" id="ARBA00022898"/>
    </source>
</evidence>
<dbReference type="Gene3D" id="3.90.1150.10">
    <property type="entry name" value="Aspartate Aminotransferase, domain 1"/>
    <property type="match status" value="1"/>
</dbReference>
<protein>
    <submittedName>
        <fullName evidence="8">Aspartate aminotransferase family protein</fullName>
    </submittedName>
</protein>
<dbReference type="AlphaFoldDB" id="A0A2D2D1M7"/>
<evidence type="ECO:0000256" key="1">
    <source>
        <dbReference type="ARBA" id="ARBA00001933"/>
    </source>
</evidence>
<dbReference type="EMBL" id="CP023737">
    <property type="protein sequence ID" value="ATQ68908.1"/>
    <property type="molecule type" value="Genomic_DNA"/>
</dbReference>
<evidence type="ECO:0000256" key="2">
    <source>
        <dbReference type="ARBA" id="ARBA00009533"/>
    </source>
</evidence>
<dbReference type="Pfam" id="PF00282">
    <property type="entry name" value="Pyridoxal_deC"/>
    <property type="match status" value="1"/>
</dbReference>
<keyword evidence="8" id="KW-0808">Transferase</keyword>
<dbReference type="GO" id="GO:0016831">
    <property type="term" value="F:carboxy-lyase activity"/>
    <property type="evidence" value="ECO:0007669"/>
    <property type="project" value="UniProtKB-KW"/>
</dbReference>
<dbReference type="InterPro" id="IPR010977">
    <property type="entry name" value="Aromatic_deC"/>
</dbReference>
<evidence type="ECO:0000313" key="9">
    <source>
        <dbReference type="Proteomes" id="UP000230709"/>
    </source>
</evidence>
<dbReference type="PANTHER" id="PTHR11999">
    <property type="entry name" value="GROUP II PYRIDOXAL-5-PHOSPHATE DECARBOXYLASE"/>
    <property type="match status" value="1"/>
</dbReference>
<accession>A0A2D2D1M7</accession>
<keyword evidence="5 7" id="KW-0456">Lyase</keyword>
<dbReference type="InterPro" id="IPR015422">
    <property type="entry name" value="PyrdxlP-dep_Trfase_small"/>
</dbReference>
<comment type="cofactor">
    <cofactor evidence="1 6 7">
        <name>pyridoxal 5'-phosphate</name>
        <dbReference type="ChEBI" id="CHEBI:597326"/>
    </cofactor>
</comment>
<comment type="similarity">
    <text evidence="2 7">Belongs to the group II decarboxylase family.</text>
</comment>
<reference evidence="9" key="1">
    <citation type="submission" date="2017-10" db="EMBL/GenBank/DDBJ databases">
        <title>Completed PacBio SMRT sequence of Methylosinus trichosporium OB3b reveals presence of a third large plasmid.</title>
        <authorList>
            <person name="Charles T.C."/>
            <person name="Lynch M.D.J."/>
            <person name="Heil J.R."/>
            <person name="Cheng J."/>
        </authorList>
    </citation>
    <scope>NUCLEOTIDE SEQUENCE [LARGE SCALE GENOMIC DNA]</scope>
    <source>
        <strain evidence="9">OB3b</strain>
    </source>
</reference>
<evidence type="ECO:0000256" key="7">
    <source>
        <dbReference type="RuleBase" id="RU000382"/>
    </source>
</evidence>
<dbReference type="GO" id="GO:0008483">
    <property type="term" value="F:transaminase activity"/>
    <property type="evidence" value="ECO:0007669"/>
    <property type="project" value="UniProtKB-KW"/>
</dbReference>
<keyword evidence="8" id="KW-0032">Aminotransferase</keyword>
<dbReference type="GO" id="GO:0030170">
    <property type="term" value="F:pyridoxal phosphate binding"/>
    <property type="evidence" value="ECO:0007669"/>
    <property type="project" value="InterPro"/>
</dbReference>
<dbReference type="InterPro" id="IPR015421">
    <property type="entry name" value="PyrdxlP-dep_Trfase_major"/>
</dbReference>
<organism evidence="8 9">
    <name type="scientific">Methylosinus trichosporium (strain ATCC 35070 / NCIMB 11131 / UNIQEM 75 / OB3b)</name>
    <dbReference type="NCBI Taxonomy" id="595536"/>
    <lineage>
        <taxon>Bacteria</taxon>
        <taxon>Pseudomonadati</taxon>
        <taxon>Pseudomonadota</taxon>
        <taxon>Alphaproteobacteria</taxon>
        <taxon>Hyphomicrobiales</taxon>
        <taxon>Methylocystaceae</taxon>
        <taxon>Methylosinus</taxon>
    </lineage>
</organism>
<dbReference type="InterPro" id="IPR015424">
    <property type="entry name" value="PyrdxlP-dep_Trfase"/>
</dbReference>
<dbReference type="GO" id="GO:0019752">
    <property type="term" value="P:carboxylic acid metabolic process"/>
    <property type="evidence" value="ECO:0007669"/>
    <property type="project" value="InterPro"/>
</dbReference>
<dbReference type="PANTHER" id="PTHR11999:SF70">
    <property type="entry name" value="MIP05841P"/>
    <property type="match status" value="1"/>
</dbReference>
<dbReference type="Proteomes" id="UP000230709">
    <property type="component" value="Chromosome"/>
</dbReference>
<keyword evidence="3" id="KW-0210">Decarboxylase</keyword>
<evidence type="ECO:0000313" key="8">
    <source>
        <dbReference type="EMBL" id="ATQ68908.1"/>
    </source>
</evidence>
<dbReference type="RefSeq" id="WP_003611931.1">
    <property type="nucleotide sequence ID" value="NZ_ADVE02000001.1"/>
</dbReference>
<evidence type="ECO:0000256" key="5">
    <source>
        <dbReference type="ARBA" id="ARBA00023239"/>
    </source>
</evidence>
<dbReference type="SUPFAM" id="SSF53383">
    <property type="entry name" value="PLP-dependent transferases"/>
    <property type="match status" value="1"/>
</dbReference>
<dbReference type="Gene3D" id="3.40.640.10">
    <property type="entry name" value="Type I PLP-dependent aspartate aminotransferase-like (Major domain)"/>
    <property type="match status" value="1"/>
</dbReference>
<evidence type="ECO:0000256" key="3">
    <source>
        <dbReference type="ARBA" id="ARBA00022793"/>
    </source>
</evidence>
<evidence type="ECO:0000256" key="6">
    <source>
        <dbReference type="PIRSR" id="PIRSR602129-50"/>
    </source>
</evidence>